<evidence type="ECO:0000313" key="5">
    <source>
        <dbReference type="Proteomes" id="UP000266177"/>
    </source>
</evidence>
<organism evidence="4 5">
    <name type="scientific">Paenibacillus thiaminolyticus</name>
    <name type="common">Bacillus thiaminolyticus</name>
    <dbReference type="NCBI Taxonomy" id="49283"/>
    <lineage>
        <taxon>Bacteria</taxon>
        <taxon>Bacillati</taxon>
        <taxon>Bacillota</taxon>
        <taxon>Bacilli</taxon>
        <taxon>Bacillales</taxon>
        <taxon>Paenibacillaceae</taxon>
        <taxon>Paenibacillus</taxon>
    </lineage>
</organism>
<dbReference type="Pfam" id="PF08338">
    <property type="entry name" value="DUF1731"/>
    <property type="match status" value="1"/>
</dbReference>
<dbReference type="AlphaFoldDB" id="A0A3A3GFZ5"/>
<dbReference type="InterPro" id="IPR010099">
    <property type="entry name" value="SDR39U1"/>
</dbReference>
<feature type="domain" description="NAD-dependent epimerase/dehydratase" evidence="2">
    <location>
        <begin position="3"/>
        <end position="133"/>
    </location>
</feature>
<dbReference type="NCBIfam" id="TIGR01777">
    <property type="entry name" value="yfcH"/>
    <property type="match status" value="1"/>
</dbReference>
<evidence type="ECO:0000259" key="2">
    <source>
        <dbReference type="Pfam" id="PF01370"/>
    </source>
</evidence>
<dbReference type="Proteomes" id="UP000266177">
    <property type="component" value="Unassembled WGS sequence"/>
</dbReference>
<dbReference type="Gene3D" id="3.40.50.720">
    <property type="entry name" value="NAD(P)-binding Rossmann-like Domain"/>
    <property type="match status" value="1"/>
</dbReference>
<comment type="similarity">
    <text evidence="1">Belongs to the NAD(P)-dependent epimerase/dehydratase family. SDR39U1 subfamily.</text>
</comment>
<comment type="caution">
    <text evidence="4">The sequence shown here is derived from an EMBL/GenBank/DDBJ whole genome shotgun (WGS) entry which is preliminary data.</text>
</comment>
<gene>
    <name evidence="4" type="ORF">DQX05_16660</name>
</gene>
<dbReference type="InterPro" id="IPR001509">
    <property type="entry name" value="Epimerase_deHydtase"/>
</dbReference>
<accession>A0A3A3GFZ5</accession>
<dbReference type="OrthoDB" id="9801773at2"/>
<dbReference type="InterPro" id="IPR036291">
    <property type="entry name" value="NAD(P)-bd_dom_sf"/>
</dbReference>
<reference evidence="4 5" key="1">
    <citation type="submission" date="2018-09" db="EMBL/GenBank/DDBJ databases">
        <title>Paenibacillus SK2017-BO5.</title>
        <authorList>
            <person name="Piskunova J.V."/>
            <person name="Dubiley S.A."/>
            <person name="Severinov K.V."/>
        </authorList>
    </citation>
    <scope>NUCLEOTIDE SEQUENCE [LARGE SCALE GENOMIC DNA]</scope>
    <source>
        <strain evidence="4 5">BO5</strain>
    </source>
</reference>
<dbReference type="PANTHER" id="PTHR11092:SF0">
    <property type="entry name" value="EPIMERASE FAMILY PROTEIN SDR39U1"/>
    <property type="match status" value="1"/>
</dbReference>
<sequence length="301" mass="33086">MKIMISGGTGLIGKALYKAWLDQGHEVIILSRSRTKLRAKETHPHVHVVSWSELETLPPSCSDVDVVVNLAGETISQRWTVTAKNRIVASRIVPARRLAEWAEQQPRKLPLLINASGSSGYGSSETAVFDEQIPLAGQDFLSDVIRQWEAAADAIPAERRVKLRIAPVLSNDGGVFPLMTLPYKLGFGGKIGSGRQPFSWIHIDDMVRLIDYAVQEPSLSGPVNASAPNAVTNDEFGRKLGAVYRRPHWFPAPAWALKLALGEMSMLILEGQHVYPAAALNAGFTFRYGELDEALRALRDE</sequence>
<dbReference type="SUPFAM" id="SSF51735">
    <property type="entry name" value="NAD(P)-binding Rossmann-fold domains"/>
    <property type="match status" value="1"/>
</dbReference>
<name>A0A3A3GFZ5_PANTH</name>
<dbReference type="PANTHER" id="PTHR11092">
    <property type="entry name" value="SUGAR NUCLEOTIDE EPIMERASE RELATED"/>
    <property type="match status" value="1"/>
</dbReference>
<evidence type="ECO:0000256" key="1">
    <source>
        <dbReference type="ARBA" id="ARBA00009353"/>
    </source>
</evidence>
<evidence type="ECO:0000313" key="4">
    <source>
        <dbReference type="EMBL" id="RJG22584.1"/>
    </source>
</evidence>
<dbReference type="RefSeq" id="WP_119794675.1">
    <property type="nucleotide sequence ID" value="NZ_QYZD01000015.1"/>
</dbReference>
<evidence type="ECO:0000259" key="3">
    <source>
        <dbReference type="Pfam" id="PF08338"/>
    </source>
</evidence>
<proteinExistence type="inferred from homology"/>
<feature type="domain" description="DUF1731" evidence="3">
    <location>
        <begin position="252"/>
        <end position="298"/>
    </location>
</feature>
<protein>
    <submittedName>
        <fullName evidence="4">TIGR01777 family protein</fullName>
    </submittedName>
</protein>
<dbReference type="Pfam" id="PF01370">
    <property type="entry name" value="Epimerase"/>
    <property type="match status" value="1"/>
</dbReference>
<dbReference type="InterPro" id="IPR013549">
    <property type="entry name" value="DUF1731"/>
</dbReference>
<dbReference type="EMBL" id="QYZD01000015">
    <property type="protein sequence ID" value="RJG22584.1"/>
    <property type="molecule type" value="Genomic_DNA"/>
</dbReference>